<accession>A0A4Y3M7R9</accession>
<dbReference type="Proteomes" id="UP000320772">
    <property type="component" value="Unassembled WGS sequence"/>
</dbReference>
<keyword evidence="2" id="KW-1133">Transmembrane helix</keyword>
<keyword evidence="2" id="KW-0472">Membrane</keyword>
<evidence type="ECO:0000256" key="2">
    <source>
        <dbReference type="SAM" id="Phobius"/>
    </source>
</evidence>
<dbReference type="EMBL" id="BJLY01000001">
    <property type="protein sequence ID" value="GEB02439.1"/>
    <property type="molecule type" value="Genomic_DNA"/>
</dbReference>
<feature type="compositionally biased region" description="Basic and acidic residues" evidence="1">
    <location>
        <begin position="12"/>
        <end position="28"/>
    </location>
</feature>
<keyword evidence="4" id="KW-1185">Reference proteome</keyword>
<proteinExistence type="predicted"/>
<comment type="caution">
    <text evidence="3">The sequence shown here is derived from an EMBL/GenBank/DDBJ whole genome shotgun (WGS) entry which is preliminary data.</text>
</comment>
<evidence type="ECO:0000313" key="3">
    <source>
        <dbReference type="EMBL" id="GEB02439.1"/>
    </source>
</evidence>
<keyword evidence="2" id="KW-0812">Transmembrane</keyword>
<dbReference type="AlphaFoldDB" id="A0A4Y3M7R9"/>
<sequence length="74" mass="8454">MNFIDKFLGVPEPDKKDDSENSDQEKINKKLSPKPAYIFCAMFVSLYVIGRILEQFLIRRELSRIIGVGSISGF</sequence>
<gene>
    <name evidence="3" type="ORF">GRO01_00150</name>
</gene>
<dbReference type="RefSeq" id="WP_231489995.1">
    <property type="nucleotide sequence ID" value="NZ_BAQZ01000032.1"/>
</dbReference>
<reference evidence="3 4" key="1">
    <citation type="submission" date="2019-06" db="EMBL/GenBank/DDBJ databases">
        <title>Whole genome shotgun sequence of Gluconobacter roseus NBRC 3990.</title>
        <authorList>
            <person name="Hosoyama A."/>
            <person name="Uohara A."/>
            <person name="Ohji S."/>
            <person name="Ichikawa N."/>
        </authorList>
    </citation>
    <scope>NUCLEOTIDE SEQUENCE [LARGE SCALE GENOMIC DNA]</scope>
    <source>
        <strain evidence="3 4">NBRC 3990</strain>
    </source>
</reference>
<evidence type="ECO:0000313" key="4">
    <source>
        <dbReference type="Proteomes" id="UP000320772"/>
    </source>
</evidence>
<evidence type="ECO:0000256" key="1">
    <source>
        <dbReference type="SAM" id="MobiDB-lite"/>
    </source>
</evidence>
<feature type="region of interest" description="Disordered" evidence="1">
    <location>
        <begin position="1"/>
        <end position="28"/>
    </location>
</feature>
<name>A0A4Y3M7R9_9PROT</name>
<feature type="transmembrane region" description="Helical" evidence="2">
    <location>
        <begin position="36"/>
        <end position="53"/>
    </location>
</feature>
<protein>
    <submittedName>
        <fullName evidence="3">Uncharacterized protein</fullName>
    </submittedName>
</protein>
<organism evidence="3 4">
    <name type="scientific">Gluconobacter roseus NBRC 3990</name>
    <dbReference type="NCBI Taxonomy" id="1307950"/>
    <lineage>
        <taxon>Bacteria</taxon>
        <taxon>Pseudomonadati</taxon>
        <taxon>Pseudomonadota</taxon>
        <taxon>Alphaproteobacteria</taxon>
        <taxon>Acetobacterales</taxon>
        <taxon>Acetobacteraceae</taxon>
        <taxon>Gluconobacter</taxon>
    </lineage>
</organism>